<name>A0ABP0NKF6_9DINO</name>
<comment type="caution">
    <text evidence="2">The sequence shown here is derived from an EMBL/GenBank/DDBJ whole genome shotgun (WGS) entry which is preliminary data.</text>
</comment>
<reference evidence="2 3" key="1">
    <citation type="submission" date="2024-02" db="EMBL/GenBank/DDBJ databases">
        <authorList>
            <person name="Chen Y."/>
            <person name="Shah S."/>
            <person name="Dougan E. K."/>
            <person name="Thang M."/>
            <person name="Chan C."/>
        </authorList>
    </citation>
    <scope>NUCLEOTIDE SEQUENCE [LARGE SCALE GENOMIC DNA]</scope>
</reference>
<sequence>MLKQYSHRLSAECNAMVGITRRKIIWPRCLVFFRVYIGIIFSCTLNLARVSGKREVLADGWKIHVKEYVKNLQPLWFMLFAGQIKVLLTFLVFGFEMKVCEVGPSASSSCSGLQEFDLGKITSFQPQDATGSVVQPNPRASGSVRPADLGLHHYMALMEAYNCLRMPVLFMFVVAAYPSILLFLMDGMIKDHKDLEEVCNLIIPSSDILWKFLYVYFLIILAQYSAHLPPVLFCWCVKGGSKCAGIALAKYGEIFRPDCKSFLTRESEEAGTASKSDMDARHLVACWGEWPCTPFSPPGNTGTDQHLKAVQAMERERERDREQARHSCCKCSSSTRQARMLVGS</sequence>
<evidence type="ECO:0000313" key="3">
    <source>
        <dbReference type="Proteomes" id="UP001642484"/>
    </source>
</evidence>
<protein>
    <submittedName>
        <fullName evidence="2">Uncharacterized protein</fullName>
    </submittedName>
</protein>
<evidence type="ECO:0000313" key="2">
    <source>
        <dbReference type="EMBL" id="CAK9063274.1"/>
    </source>
</evidence>
<dbReference type="Proteomes" id="UP001642484">
    <property type="component" value="Unassembled WGS sequence"/>
</dbReference>
<feature type="transmembrane region" description="Helical" evidence="1">
    <location>
        <begin position="213"/>
        <end position="237"/>
    </location>
</feature>
<keyword evidence="3" id="KW-1185">Reference proteome</keyword>
<evidence type="ECO:0000256" key="1">
    <source>
        <dbReference type="SAM" id="Phobius"/>
    </source>
</evidence>
<feature type="transmembrane region" description="Helical" evidence="1">
    <location>
        <begin position="164"/>
        <end position="185"/>
    </location>
</feature>
<feature type="transmembrane region" description="Helical" evidence="1">
    <location>
        <begin position="29"/>
        <end position="48"/>
    </location>
</feature>
<keyword evidence="1" id="KW-1133">Transmembrane helix</keyword>
<organism evidence="2 3">
    <name type="scientific">Durusdinium trenchii</name>
    <dbReference type="NCBI Taxonomy" id="1381693"/>
    <lineage>
        <taxon>Eukaryota</taxon>
        <taxon>Sar</taxon>
        <taxon>Alveolata</taxon>
        <taxon>Dinophyceae</taxon>
        <taxon>Suessiales</taxon>
        <taxon>Symbiodiniaceae</taxon>
        <taxon>Durusdinium</taxon>
    </lineage>
</organism>
<accession>A0ABP0NKF6</accession>
<keyword evidence="1" id="KW-0472">Membrane</keyword>
<dbReference type="EMBL" id="CAXAMN010021773">
    <property type="protein sequence ID" value="CAK9063274.1"/>
    <property type="molecule type" value="Genomic_DNA"/>
</dbReference>
<keyword evidence="1" id="KW-0812">Transmembrane</keyword>
<gene>
    <name evidence="2" type="ORF">CCMP2556_LOCUS31107</name>
</gene>
<feature type="transmembrane region" description="Helical" evidence="1">
    <location>
        <begin position="75"/>
        <end position="95"/>
    </location>
</feature>
<proteinExistence type="predicted"/>